<feature type="signal peptide" evidence="4">
    <location>
        <begin position="1"/>
        <end position="20"/>
    </location>
</feature>
<protein>
    <recommendedName>
        <fullName evidence="10">Glycoside hydrolase family 97 protein</fullName>
    </recommendedName>
</protein>
<gene>
    <name evidence="8" type="ORF">HNP24_000484</name>
</gene>
<dbReference type="SUPFAM" id="SSF51445">
    <property type="entry name" value="(Trans)glycosidases"/>
    <property type="match status" value="1"/>
</dbReference>
<evidence type="ECO:0000256" key="3">
    <source>
        <dbReference type="ARBA" id="ARBA00022837"/>
    </source>
</evidence>
<evidence type="ECO:0000256" key="2">
    <source>
        <dbReference type="ARBA" id="ARBA00011245"/>
    </source>
</evidence>
<reference evidence="8 9" key="1">
    <citation type="submission" date="2020-08" db="EMBL/GenBank/DDBJ databases">
        <title>Functional genomics of gut bacteria from endangered species of beetles.</title>
        <authorList>
            <person name="Carlos-Shanley C."/>
        </authorList>
    </citation>
    <scope>NUCLEOTIDE SEQUENCE [LARGE SCALE GENOMIC DNA]</scope>
    <source>
        <strain evidence="8 9">S00068</strain>
    </source>
</reference>
<dbReference type="InterPro" id="IPR052720">
    <property type="entry name" value="Glycosyl_hydrolase_97"/>
</dbReference>
<feature type="domain" description="Glycosyl-hydrolase 97 N-terminal" evidence="6">
    <location>
        <begin position="23"/>
        <end position="305"/>
    </location>
</feature>
<dbReference type="Gene3D" id="3.20.20.70">
    <property type="entry name" value="Aldolase class I"/>
    <property type="match status" value="1"/>
</dbReference>
<dbReference type="InterPro" id="IPR029486">
    <property type="entry name" value="GH97_N"/>
</dbReference>
<feature type="domain" description="Glycosyl-hydrolase 97 C-terminal oligomerisation" evidence="7">
    <location>
        <begin position="614"/>
        <end position="715"/>
    </location>
</feature>
<evidence type="ECO:0000256" key="1">
    <source>
        <dbReference type="ARBA" id="ARBA00001913"/>
    </source>
</evidence>
<evidence type="ECO:0000259" key="7">
    <source>
        <dbReference type="Pfam" id="PF14509"/>
    </source>
</evidence>
<keyword evidence="9" id="KW-1185">Reference proteome</keyword>
<comment type="subunit">
    <text evidence="2">Monomer.</text>
</comment>
<dbReference type="PANTHER" id="PTHR35803">
    <property type="entry name" value="GLUCAN 1,4-ALPHA-GLUCOSIDASE SUSB-RELATED"/>
    <property type="match status" value="1"/>
</dbReference>
<evidence type="ECO:0000259" key="6">
    <source>
        <dbReference type="Pfam" id="PF14508"/>
    </source>
</evidence>
<feature type="domain" description="Glycosyl-hydrolase 97 catalytic" evidence="5">
    <location>
        <begin position="323"/>
        <end position="519"/>
    </location>
</feature>
<dbReference type="RefSeq" id="WP_184552636.1">
    <property type="nucleotide sequence ID" value="NZ_JACHKS010000001.1"/>
</dbReference>
<evidence type="ECO:0000256" key="4">
    <source>
        <dbReference type="SAM" id="SignalP"/>
    </source>
</evidence>
<keyword evidence="4" id="KW-0732">Signal</keyword>
<evidence type="ECO:0000259" key="5">
    <source>
        <dbReference type="Pfam" id="PF10566"/>
    </source>
</evidence>
<sequence length="718" mass="82460">MKKITVGALLLSMMFIGVKAQSLKSPDGKFEMNFQLKEGVPYYNLKFNGAVVVEDSKLGLRLFKDTAIKFASEIAKSEDAKYDLNNGFAKTDEKRDSKNETWQPVLGEKKNYINHYNELAVTLNQASTDRSIVVKFRLFNDGLGFRYEFPQQKNLNYFVIREEDSEIDFPTDMKAWWMVADYDSQEYQYQETKVSEIPAKWDKAFDANASQSLVKNAVQSPLMLKKEGKEPLYINVAEAAVLDYPASHLEVDAQNYKFKTHLTADRQGAKGYIQTPSVTPWRTIIVAPKAEQVMDSKMIFNLNEPTKYTDTSYIHPTKYMGVWWEMIIGKSQWAYSTAENVHLGKTDFAKLTPNGKHAANNTKVKEYIDFAAENGFQGLLIEGWNIGWEDWFGHSKEFVFDFITPYPDFDIKMLNEYAHSKGIKLIMHHETSGSATNYERWADKAFQTMNKYGYDAVKTGYVGDIIPRGEHHYSQWTINHFYRIAEKANDYKIMVNSHESVRPTGESRTYPNYISAEAARGTEYEAFGGNKPDHQTVLPFTRWMGGSMDYTPGIFQTKLDYYFPGDNRFVKTTLVKQLALYVTMYMPLQMAADLPENYKKHMDAFQFIKDVAADWDDTKILSAEPGDYVITARKAKGTENWFVGGITDENKREYTVDFSFLDKGKKYEATIYEDGKDADYIDNPQSYNIYKKEITAKSKINFKMVRSGGFAVSIKPVK</sequence>
<organism evidence="8 9">
    <name type="scientific">Chryseobacterium sediminis</name>
    <dbReference type="NCBI Taxonomy" id="1679494"/>
    <lineage>
        <taxon>Bacteria</taxon>
        <taxon>Pseudomonadati</taxon>
        <taxon>Bacteroidota</taxon>
        <taxon>Flavobacteriia</taxon>
        <taxon>Flavobacteriales</taxon>
        <taxon>Weeksellaceae</taxon>
        <taxon>Chryseobacterium group</taxon>
        <taxon>Chryseobacterium</taxon>
    </lineage>
</organism>
<dbReference type="PANTHER" id="PTHR35803:SF1">
    <property type="entry name" value="GLUCAN 1,4-ALPHA-GLUCOSIDASE SUSB"/>
    <property type="match status" value="1"/>
</dbReference>
<dbReference type="Pfam" id="PF14509">
    <property type="entry name" value="GH97_C"/>
    <property type="match status" value="1"/>
</dbReference>
<dbReference type="InterPro" id="IPR013785">
    <property type="entry name" value="Aldolase_TIM"/>
</dbReference>
<dbReference type="EMBL" id="JACHKS010000001">
    <property type="protein sequence ID" value="MBB6329534.1"/>
    <property type="molecule type" value="Genomic_DNA"/>
</dbReference>
<dbReference type="InterPro" id="IPR017853">
    <property type="entry name" value="GH"/>
</dbReference>
<feature type="chain" id="PRO_5047485431" description="Glycoside hydrolase family 97 protein" evidence="4">
    <location>
        <begin position="21"/>
        <end position="718"/>
    </location>
</feature>
<dbReference type="Pfam" id="PF14508">
    <property type="entry name" value="GH97_N"/>
    <property type="match status" value="1"/>
</dbReference>
<evidence type="ECO:0008006" key="10">
    <source>
        <dbReference type="Google" id="ProtNLM"/>
    </source>
</evidence>
<comment type="cofactor">
    <cofactor evidence="1">
        <name>Ca(2+)</name>
        <dbReference type="ChEBI" id="CHEBI:29108"/>
    </cofactor>
</comment>
<dbReference type="Gene3D" id="2.70.98.10">
    <property type="match status" value="1"/>
</dbReference>
<evidence type="ECO:0000313" key="9">
    <source>
        <dbReference type="Proteomes" id="UP000587367"/>
    </source>
</evidence>
<dbReference type="Pfam" id="PF10566">
    <property type="entry name" value="Glyco_hydro_97"/>
    <property type="match status" value="1"/>
</dbReference>
<accession>A0ABR6PV05</accession>
<dbReference type="InterPro" id="IPR014718">
    <property type="entry name" value="GH-type_carb-bd"/>
</dbReference>
<dbReference type="InterPro" id="IPR029483">
    <property type="entry name" value="GH97_C"/>
</dbReference>
<proteinExistence type="predicted"/>
<evidence type="ECO:0000313" key="8">
    <source>
        <dbReference type="EMBL" id="MBB6329534.1"/>
    </source>
</evidence>
<name>A0ABR6PV05_9FLAO</name>
<dbReference type="InterPro" id="IPR019563">
    <property type="entry name" value="GH97_catalytic"/>
</dbReference>
<keyword evidence="3" id="KW-0106">Calcium</keyword>
<dbReference type="Proteomes" id="UP000587367">
    <property type="component" value="Unassembled WGS sequence"/>
</dbReference>
<comment type="caution">
    <text evidence="8">The sequence shown here is derived from an EMBL/GenBank/DDBJ whole genome shotgun (WGS) entry which is preliminary data.</text>
</comment>